<evidence type="ECO:0000313" key="11">
    <source>
        <dbReference type="EMBL" id="MDQ0365154.1"/>
    </source>
</evidence>
<feature type="compositionally biased region" description="Basic and acidic residues" evidence="7">
    <location>
        <begin position="175"/>
        <end position="184"/>
    </location>
</feature>
<evidence type="ECO:0000256" key="4">
    <source>
        <dbReference type="ARBA" id="ARBA00022692"/>
    </source>
</evidence>
<dbReference type="Pfam" id="PF04239">
    <property type="entry name" value="DUF421"/>
    <property type="match status" value="1"/>
</dbReference>
<feature type="region of interest" description="Disordered" evidence="7">
    <location>
        <begin position="155"/>
        <end position="184"/>
    </location>
</feature>
<dbReference type="PANTHER" id="PTHR34582:SF6">
    <property type="entry name" value="UPF0702 TRANSMEMBRANE PROTEIN YCAP"/>
    <property type="match status" value="1"/>
</dbReference>
<dbReference type="InterPro" id="IPR023090">
    <property type="entry name" value="UPF0702_alpha/beta_dom_sf"/>
</dbReference>
<feature type="transmembrane region" description="Helical" evidence="8">
    <location>
        <begin position="12"/>
        <end position="29"/>
    </location>
</feature>
<feature type="transmembrane region" description="Helical" evidence="8">
    <location>
        <begin position="41"/>
        <end position="58"/>
    </location>
</feature>
<dbReference type="RefSeq" id="WP_307237436.1">
    <property type="nucleotide sequence ID" value="NZ_JAUSUZ010000001.1"/>
</dbReference>
<organism evidence="11 12">
    <name type="scientific">Catenuloplanes indicus</name>
    <dbReference type="NCBI Taxonomy" id="137267"/>
    <lineage>
        <taxon>Bacteria</taxon>
        <taxon>Bacillati</taxon>
        <taxon>Actinomycetota</taxon>
        <taxon>Actinomycetes</taxon>
        <taxon>Micromonosporales</taxon>
        <taxon>Micromonosporaceae</taxon>
        <taxon>Catenuloplanes</taxon>
    </lineage>
</organism>
<dbReference type="InterPro" id="IPR048454">
    <property type="entry name" value="YetF_N"/>
</dbReference>
<dbReference type="Gene3D" id="3.30.240.20">
    <property type="entry name" value="bsu07140 like domains"/>
    <property type="match status" value="1"/>
</dbReference>
<protein>
    <submittedName>
        <fullName evidence="11">Uncharacterized membrane protein YcaP (DUF421 family)</fullName>
    </submittedName>
</protein>
<feature type="domain" description="YetF-like N-terminal transmembrane" evidence="10">
    <location>
        <begin position="19"/>
        <end position="83"/>
    </location>
</feature>
<comment type="subcellular location">
    <subcellularLocation>
        <location evidence="1">Cell membrane</location>
        <topology evidence="1">Multi-pass membrane protein</topology>
    </subcellularLocation>
</comment>
<evidence type="ECO:0000256" key="6">
    <source>
        <dbReference type="ARBA" id="ARBA00023136"/>
    </source>
</evidence>
<comment type="caution">
    <text evidence="11">The sequence shown here is derived from an EMBL/GenBank/DDBJ whole genome shotgun (WGS) entry which is preliminary data.</text>
</comment>
<evidence type="ECO:0000256" key="8">
    <source>
        <dbReference type="SAM" id="Phobius"/>
    </source>
</evidence>
<proteinExistence type="inferred from homology"/>
<evidence type="ECO:0000256" key="2">
    <source>
        <dbReference type="ARBA" id="ARBA00006448"/>
    </source>
</evidence>
<evidence type="ECO:0000256" key="5">
    <source>
        <dbReference type="ARBA" id="ARBA00022989"/>
    </source>
</evidence>
<evidence type="ECO:0000259" key="10">
    <source>
        <dbReference type="Pfam" id="PF20730"/>
    </source>
</evidence>
<dbReference type="InterPro" id="IPR007353">
    <property type="entry name" value="DUF421"/>
</dbReference>
<keyword evidence="6 8" id="KW-0472">Membrane</keyword>
<evidence type="ECO:0000313" key="12">
    <source>
        <dbReference type="Proteomes" id="UP001240236"/>
    </source>
</evidence>
<dbReference type="Pfam" id="PF20730">
    <property type="entry name" value="YetF_N"/>
    <property type="match status" value="1"/>
</dbReference>
<evidence type="ECO:0000256" key="3">
    <source>
        <dbReference type="ARBA" id="ARBA00022475"/>
    </source>
</evidence>
<keyword evidence="12" id="KW-1185">Reference proteome</keyword>
<dbReference type="GO" id="GO:0005886">
    <property type="term" value="C:plasma membrane"/>
    <property type="evidence" value="ECO:0007669"/>
    <property type="project" value="UniProtKB-SubCell"/>
</dbReference>
<reference evidence="11 12" key="1">
    <citation type="submission" date="2023-07" db="EMBL/GenBank/DDBJ databases">
        <title>Sequencing the genomes of 1000 actinobacteria strains.</title>
        <authorList>
            <person name="Klenk H.-P."/>
        </authorList>
    </citation>
    <scope>NUCLEOTIDE SEQUENCE [LARGE SCALE GENOMIC DNA]</scope>
    <source>
        <strain evidence="11 12">DSM 44709</strain>
    </source>
</reference>
<feature type="transmembrane region" description="Helical" evidence="8">
    <location>
        <begin position="64"/>
        <end position="86"/>
    </location>
</feature>
<feature type="domain" description="YetF C-terminal" evidence="9">
    <location>
        <begin position="88"/>
        <end position="156"/>
    </location>
</feature>
<dbReference type="PANTHER" id="PTHR34582">
    <property type="entry name" value="UPF0702 TRANSMEMBRANE PROTEIN YCAP"/>
    <property type="match status" value="1"/>
</dbReference>
<sequence length="184" mass="20168">MFFDTFYDLWRIAAVGVLTYLLLITVLRFSGKRTLAKMNAFDLVVTVALGSTLATILLTRDVALLEGLVAFTVLVGLQFAVSWVSVRSGKLRELVKSDPTLLLLDGELLDGTLRRQRITEGEILQAVRAQGIGDLTSVAAVVLESDGSFSVIPRQQAGARSALRDVHPTPRRAQANRDHHQRDA</sequence>
<gene>
    <name evidence="11" type="ORF">J2S42_001823</name>
</gene>
<accession>A0AAE3VWR0</accession>
<keyword evidence="5 8" id="KW-1133">Transmembrane helix</keyword>
<dbReference type="Proteomes" id="UP001240236">
    <property type="component" value="Unassembled WGS sequence"/>
</dbReference>
<dbReference type="EMBL" id="JAUSUZ010000001">
    <property type="protein sequence ID" value="MDQ0365154.1"/>
    <property type="molecule type" value="Genomic_DNA"/>
</dbReference>
<keyword evidence="4 8" id="KW-0812">Transmembrane</keyword>
<name>A0AAE3VWR0_9ACTN</name>
<comment type="similarity">
    <text evidence="2">Belongs to the UPF0702 family.</text>
</comment>
<evidence type="ECO:0000259" key="9">
    <source>
        <dbReference type="Pfam" id="PF04239"/>
    </source>
</evidence>
<evidence type="ECO:0000256" key="7">
    <source>
        <dbReference type="SAM" id="MobiDB-lite"/>
    </source>
</evidence>
<dbReference type="AlphaFoldDB" id="A0AAE3VWR0"/>
<evidence type="ECO:0000256" key="1">
    <source>
        <dbReference type="ARBA" id="ARBA00004651"/>
    </source>
</evidence>
<keyword evidence="3" id="KW-1003">Cell membrane</keyword>